<accession>A0A4V3D6P4</accession>
<gene>
    <name evidence="3" type="ORF">DFR43_10256</name>
</gene>
<feature type="compositionally biased region" description="Pro residues" evidence="1">
    <location>
        <begin position="114"/>
        <end position="131"/>
    </location>
</feature>
<dbReference type="Proteomes" id="UP000295510">
    <property type="component" value="Unassembled WGS sequence"/>
</dbReference>
<evidence type="ECO:0000313" key="3">
    <source>
        <dbReference type="EMBL" id="TDQ44717.1"/>
    </source>
</evidence>
<feature type="compositionally biased region" description="Pro residues" evidence="1">
    <location>
        <begin position="146"/>
        <end position="155"/>
    </location>
</feature>
<keyword evidence="4" id="KW-1185">Reference proteome</keyword>
<dbReference type="AlphaFoldDB" id="A0A4V3D6P4"/>
<feature type="region of interest" description="Disordered" evidence="1">
    <location>
        <begin position="90"/>
        <end position="155"/>
    </location>
</feature>
<organism evidence="3 4">
    <name type="scientific">Tepidicella xavieri</name>
    <dbReference type="NCBI Taxonomy" id="360241"/>
    <lineage>
        <taxon>Bacteria</taxon>
        <taxon>Pseudomonadati</taxon>
        <taxon>Pseudomonadota</taxon>
        <taxon>Betaproteobacteria</taxon>
        <taxon>Burkholderiales</taxon>
        <taxon>Tepidicella</taxon>
    </lineage>
</organism>
<keyword evidence="2" id="KW-0732">Signal</keyword>
<name>A0A4V3D6P4_9BURK</name>
<evidence type="ECO:0000256" key="1">
    <source>
        <dbReference type="SAM" id="MobiDB-lite"/>
    </source>
</evidence>
<reference evidence="3 4" key="1">
    <citation type="submission" date="2019-03" db="EMBL/GenBank/DDBJ databases">
        <title>Genomic Encyclopedia of Type Strains, Phase IV (KMG-IV): sequencing the most valuable type-strain genomes for metagenomic binning, comparative biology and taxonomic classification.</title>
        <authorList>
            <person name="Goeker M."/>
        </authorList>
    </citation>
    <scope>NUCLEOTIDE SEQUENCE [LARGE SCALE GENOMIC DNA]</scope>
    <source>
        <strain evidence="3 4">DSM 19605</strain>
    </source>
</reference>
<feature type="chain" id="PRO_5020868304" description="Conjugative transfer region protein TrbK" evidence="2">
    <location>
        <begin position="26"/>
        <end position="155"/>
    </location>
</feature>
<evidence type="ECO:0008006" key="5">
    <source>
        <dbReference type="Google" id="ProtNLM"/>
    </source>
</evidence>
<comment type="caution">
    <text evidence="3">The sequence shown here is derived from an EMBL/GenBank/DDBJ whole genome shotgun (WGS) entry which is preliminary data.</text>
</comment>
<evidence type="ECO:0000313" key="4">
    <source>
        <dbReference type="Proteomes" id="UP000295510"/>
    </source>
</evidence>
<dbReference type="RefSeq" id="WP_211338576.1">
    <property type="nucleotide sequence ID" value="NZ_SNYL01000002.1"/>
</dbReference>
<proteinExistence type="predicted"/>
<feature type="signal peptide" evidence="2">
    <location>
        <begin position="1"/>
        <end position="25"/>
    </location>
</feature>
<dbReference type="EMBL" id="SNYL01000002">
    <property type="protein sequence ID" value="TDQ44717.1"/>
    <property type="molecule type" value="Genomic_DNA"/>
</dbReference>
<evidence type="ECO:0000256" key="2">
    <source>
        <dbReference type="SAM" id="SignalP"/>
    </source>
</evidence>
<sequence>MPMSMPCIRHVRVLLALPLAVALSACDMLGIETPGMANAKKEAEGRAIGAACRHAVRSLEDCYGANPRISKAAIFEGWREMDAYMRDNEIEGMPAPAPPPAPAAAAPEEVILPPSAPMPVPASTTPAPPSGQVPGQAAPTGAIALPPRPNIAPAR</sequence>
<protein>
    <recommendedName>
        <fullName evidence="5">Conjugative transfer region protein TrbK</fullName>
    </recommendedName>
</protein>